<evidence type="ECO:0000313" key="3">
    <source>
        <dbReference type="Proteomes" id="UP000603141"/>
    </source>
</evidence>
<feature type="compositionally biased region" description="Basic and acidic residues" evidence="1">
    <location>
        <begin position="62"/>
        <end position="71"/>
    </location>
</feature>
<dbReference type="AlphaFoldDB" id="A0A934SBT0"/>
<feature type="compositionally biased region" description="Polar residues" evidence="1">
    <location>
        <begin position="72"/>
        <end position="82"/>
    </location>
</feature>
<name>A0A934SBT0_9BACT</name>
<feature type="region of interest" description="Disordered" evidence="1">
    <location>
        <begin position="62"/>
        <end position="82"/>
    </location>
</feature>
<organism evidence="2 3">
    <name type="scientific">Luteolibacter pohnpeiensis</name>
    <dbReference type="NCBI Taxonomy" id="454153"/>
    <lineage>
        <taxon>Bacteria</taxon>
        <taxon>Pseudomonadati</taxon>
        <taxon>Verrucomicrobiota</taxon>
        <taxon>Verrucomicrobiia</taxon>
        <taxon>Verrucomicrobiales</taxon>
        <taxon>Verrucomicrobiaceae</taxon>
        <taxon>Luteolibacter</taxon>
    </lineage>
</organism>
<accession>A0A934SBT0</accession>
<evidence type="ECO:0000256" key="1">
    <source>
        <dbReference type="SAM" id="MobiDB-lite"/>
    </source>
</evidence>
<gene>
    <name evidence="2" type="ORF">JIN85_19650</name>
</gene>
<dbReference type="EMBL" id="JAENIJ010000068">
    <property type="protein sequence ID" value="MBK1884641.1"/>
    <property type="molecule type" value="Genomic_DNA"/>
</dbReference>
<protein>
    <submittedName>
        <fullName evidence="2">Uncharacterized protein</fullName>
    </submittedName>
</protein>
<proteinExistence type="predicted"/>
<reference evidence="2" key="1">
    <citation type="submission" date="2021-01" db="EMBL/GenBank/DDBJ databases">
        <title>Modified the classification status of verrucomicrobia.</title>
        <authorList>
            <person name="Feng X."/>
        </authorList>
    </citation>
    <scope>NUCLEOTIDE SEQUENCE</scope>
    <source>
        <strain evidence="2">KCTC 22041</strain>
    </source>
</reference>
<evidence type="ECO:0000313" key="2">
    <source>
        <dbReference type="EMBL" id="MBK1884641.1"/>
    </source>
</evidence>
<keyword evidence="3" id="KW-1185">Reference proteome</keyword>
<sequence length="82" mass="9378">MRITQSRSDYFRVTIGYAHDPYSVHPAAQSKTYDPGCGNRAYDYLSKVDLSKVLAYYIHGANKGDGHHHWENYQNNDSRATP</sequence>
<comment type="caution">
    <text evidence="2">The sequence shown here is derived from an EMBL/GenBank/DDBJ whole genome shotgun (WGS) entry which is preliminary data.</text>
</comment>
<dbReference type="Proteomes" id="UP000603141">
    <property type="component" value="Unassembled WGS sequence"/>
</dbReference>